<dbReference type="SUPFAM" id="SSF53335">
    <property type="entry name" value="S-adenosyl-L-methionine-dependent methyltransferases"/>
    <property type="match status" value="1"/>
</dbReference>
<dbReference type="RefSeq" id="WP_177181424.1">
    <property type="nucleotide sequence ID" value="NZ_FOTI01000032.1"/>
</dbReference>
<dbReference type="Gene3D" id="3.90.1570.30">
    <property type="match status" value="1"/>
</dbReference>
<evidence type="ECO:0000313" key="5">
    <source>
        <dbReference type="EMBL" id="SFL79966.1"/>
    </source>
</evidence>
<dbReference type="Pfam" id="PF13588">
    <property type="entry name" value="HSDR_N_2"/>
    <property type="match status" value="1"/>
</dbReference>
<dbReference type="GO" id="GO:0009307">
    <property type="term" value="P:DNA restriction-modification system"/>
    <property type="evidence" value="ECO:0007669"/>
    <property type="project" value="UniProtKB-KW"/>
</dbReference>
<accession>A0A1I4KN47</accession>
<keyword evidence="1" id="KW-0680">Restriction system</keyword>
<gene>
    <name evidence="5" type="ORF">SAMN02983006_02055</name>
</gene>
<dbReference type="InterPro" id="IPR044946">
    <property type="entry name" value="Restrct_endonuc_typeI_TRD_sf"/>
</dbReference>
<dbReference type="GO" id="GO:0008170">
    <property type="term" value="F:N-methyltransferase activity"/>
    <property type="evidence" value="ECO:0007669"/>
    <property type="project" value="InterPro"/>
</dbReference>
<evidence type="ECO:0000256" key="1">
    <source>
        <dbReference type="ARBA" id="ARBA00022747"/>
    </source>
</evidence>
<dbReference type="PANTHER" id="PTHR42998:SF1">
    <property type="entry name" value="TYPE I RESTRICTION ENZYME HINDI METHYLASE SUBUNIT"/>
    <property type="match status" value="1"/>
</dbReference>
<dbReference type="Pfam" id="PF02384">
    <property type="entry name" value="N6_Mtase"/>
    <property type="match status" value="1"/>
</dbReference>
<dbReference type="InterPro" id="IPR002052">
    <property type="entry name" value="DNA_methylase_N6_adenine_CS"/>
</dbReference>
<dbReference type="InterPro" id="IPR052916">
    <property type="entry name" value="Type-I_RE_MTase_Subunit"/>
</dbReference>
<evidence type="ECO:0000256" key="2">
    <source>
        <dbReference type="ARBA" id="ARBA00023125"/>
    </source>
</evidence>
<dbReference type="InterPro" id="IPR029464">
    <property type="entry name" value="HSDR_N"/>
</dbReference>
<evidence type="ECO:0000259" key="3">
    <source>
        <dbReference type="Pfam" id="PF02384"/>
    </source>
</evidence>
<dbReference type="AlphaFoldDB" id="A0A1I4KN47"/>
<keyword evidence="6" id="KW-1185">Reference proteome</keyword>
<keyword evidence="2" id="KW-0238">DNA-binding</keyword>
<reference evidence="5 6" key="1">
    <citation type="submission" date="2016-10" db="EMBL/GenBank/DDBJ databases">
        <authorList>
            <person name="de Groot N.N."/>
        </authorList>
    </citation>
    <scope>NUCLEOTIDE SEQUENCE [LARGE SCALE GENOMIC DNA]</scope>
    <source>
        <strain evidence="5 6">ATCC 51327</strain>
    </source>
</reference>
<dbReference type="Gene3D" id="3.90.220.20">
    <property type="entry name" value="DNA methylase specificity domains"/>
    <property type="match status" value="1"/>
</dbReference>
<feature type="domain" description="Type I restriction enzyme R protein N-terminal" evidence="4">
    <location>
        <begin position="14"/>
        <end position="112"/>
    </location>
</feature>
<dbReference type="GO" id="GO:0003677">
    <property type="term" value="F:DNA binding"/>
    <property type="evidence" value="ECO:0007669"/>
    <property type="project" value="UniProtKB-KW"/>
</dbReference>
<protein>
    <submittedName>
        <fullName evidence="5">Type I restriction enzyme R protein N terminus (HSDR_N)</fullName>
    </submittedName>
</protein>
<proteinExistence type="predicted"/>
<sequence length="820" mass="95205">MSEKIVSESDVEYKVITPILTQLGYDTDYFRYKVPVTFSQGHEKVTKEADVVIYDEYNEPVLVVESKKPTKKIEDYIEQLDSYAYGLKSKYGFISNGKKFILRAYLAGNKRINLVKDRVENIDIDSIKEILTDSSKMEKSEEEAISKKMIDRQSDDFAKVLKKIHQDIRNIDKLDPTGAFDAWSKLLFMKIHEEKYTKRTGNVRFSYEKFVEQKEVDREKTFIENTFNETKESFPKVFEDQNESIGLSIEAIERILKRLDGFNILDLPFDIKGKAFEIFLSSTFRGKGLGQFFTPRKIVNFMVKLVDFKIDDVVLDPACGTGGFLIGAFNKIMDIIDKTPKSYFSQFNTTKEAYIETIKKNNILGIDAEPRAAKTAKMNMIMWGDGERVYRGNGLDNKTKSNIEYPFEENGIDVILANPPFGSKEENDDILNKYELSDVKNLTECLFIEKSIKYLRPEGTLAIVIPDSILGSKSLKGVRDFIEENTIIKAIISLPNYTFRQSGVQTINSSILVVEKLPEDYFKEKERLEDELKKVQDKKIKDELKKLKDNFNDYYIYMGVAENIGYDSKGKSIPGENDLDRILKYYKGKPNLDNEEDVFRYQFDSNNFLIHKSKVSNRFDSRYYWFLDILNNKDFSRVPLKEYIKVRSVRIDPTDKPEELFSILSVTNSHGVILDEDDPKKFEVYGSEFNQKYKKVKAGDIVYNPYRINVGSIGIVPDEYDDYLVSPAYNVFETKNGLNNEYLLSIFKHPFYKLYIDVLATGSIRKNFSLKYLKQLQIPDAFLKEDVEDIMEVFKEIKKIQDQLKIKKEKLKYVVGDYLN</sequence>
<evidence type="ECO:0000313" key="6">
    <source>
        <dbReference type="Proteomes" id="UP000199006"/>
    </source>
</evidence>
<feature type="domain" description="DNA methylase adenine-specific" evidence="3">
    <location>
        <begin position="270"/>
        <end position="524"/>
    </location>
</feature>
<dbReference type="InterPro" id="IPR003356">
    <property type="entry name" value="DNA_methylase_A-5"/>
</dbReference>
<dbReference type="PROSITE" id="PS00092">
    <property type="entry name" value="N6_MTASE"/>
    <property type="match status" value="1"/>
</dbReference>
<evidence type="ECO:0000259" key="4">
    <source>
        <dbReference type="Pfam" id="PF13588"/>
    </source>
</evidence>
<dbReference type="Proteomes" id="UP000199006">
    <property type="component" value="Unassembled WGS sequence"/>
</dbReference>
<dbReference type="GO" id="GO:0032259">
    <property type="term" value="P:methylation"/>
    <property type="evidence" value="ECO:0007669"/>
    <property type="project" value="InterPro"/>
</dbReference>
<dbReference type="CDD" id="cd02440">
    <property type="entry name" value="AdoMet_MTases"/>
    <property type="match status" value="1"/>
</dbReference>
<dbReference type="InterPro" id="IPR029063">
    <property type="entry name" value="SAM-dependent_MTases_sf"/>
</dbReference>
<organism evidence="5 6">
    <name type="scientific">Halanaerobium salsuginis</name>
    <dbReference type="NCBI Taxonomy" id="29563"/>
    <lineage>
        <taxon>Bacteria</taxon>
        <taxon>Bacillati</taxon>
        <taxon>Bacillota</taxon>
        <taxon>Clostridia</taxon>
        <taxon>Halanaerobiales</taxon>
        <taxon>Halanaerobiaceae</taxon>
        <taxon>Halanaerobium</taxon>
    </lineage>
</organism>
<dbReference type="PRINTS" id="PR00507">
    <property type="entry name" value="N12N6MTFRASE"/>
</dbReference>
<dbReference type="Gene3D" id="3.40.50.150">
    <property type="entry name" value="Vaccinia Virus protein VP39"/>
    <property type="match status" value="1"/>
</dbReference>
<dbReference type="EMBL" id="FOTI01000032">
    <property type="protein sequence ID" value="SFL79966.1"/>
    <property type="molecule type" value="Genomic_DNA"/>
</dbReference>
<dbReference type="STRING" id="29563.SAMN02983006_02055"/>
<dbReference type="PANTHER" id="PTHR42998">
    <property type="entry name" value="TYPE I RESTRICTION ENZYME HINDVIIP M PROTEIN-RELATED"/>
    <property type="match status" value="1"/>
</dbReference>
<name>A0A1I4KN47_9FIRM</name>